<dbReference type="Pfam" id="PF19610">
    <property type="entry name" value="DUF6115"/>
    <property type="match status" value="1"/>
</dbReference>
<comment type="caution">
    <text evidence="1">The sequence shown here is derived from an EMBL/GenBank/DDBJ whole genome shotgun (WGS) entry which is preliminary data.</text>
</comment>
<sequence>MTYAFISLIILSLILLLFSFFKEDKIKSLEQQVEQLSLNALQEQYQTKRRFERLEEELLLPPTYEHLATNKDEGIKKDKKASSLHHNVLQLFSNGMTIDAIAKQLAVPIEEVRLIVNHVKWKER</sequence>
<proteinExistence type="predicted"/>
<dbReference type="InterPro" id="IPR046118">
    <property type="entry name" value="DUF6115"/>
</dbReference>
<accession>A0ABS2QQ46</accession>
<name>A0ABS2QQ46_9BACI</name>
<organism evidence="1 2">
    <name type="scientific">Priestia iocasae</name>
    <dbReference type="NCBI Taxonomy" id="2291674"/>
    <lineage>
        <taxon>Bacteria</taxon>
        <taxon>Bacillati</taxon>
        <taxon>Bacillota</taxon>
        <taxon>Bacilli</taxon>
        <taxon>Bacillales</taxon>
        <taxon>Bacillaceae</taxon>
        <taxon>Priestia</taxon>
    </lineage>
</organism>
<dbReference type="EMBL" id="JAFBFC010000001">
    <property type="protein sequence ID" value="MBM7701525.1"/>
    <property type="molecule type" value="Genomic_DNA"/>
</dbReference>
<reference evidence="1 2" key="1">
    <citation type="submission" date="2021-01" db="EMBL/GenBank/DDBJ databases">
        <title>Genomic Encyclopedia of Type Strains, Phase IV (KMG-IV): sequencing the most valuable type-strain genomes for metagenomic binning, comparative biology and taxonomic classification.</title>
        <authorList>
            <person name="Goeker M."/>
        </authorList>
    </citation>
    <scope>NUCLEOTIDE SEQUENCE [LARGE SCALE GENOMIC DNA]</scope>
    <source>
        <strain evidence="1 2">DSM 104297</strain>
    </source>
</reference>
<evidence type="ECO:0000313" key="2">
    <source>
        <dbReference type="Proteomes" id="UP000809829"/>
    </source>
</evidence>
<protein>
    <submittedName>
        <fullName evidence="1">Holliday junction resolvase-like endonuclease</fullName>
    </submittedName>
</protein>
<dbReference type="RefSeq" id="WP_205182897.1">
    <property type="nucleotide sequence ID" value="NZ_JAFBFC010000001.1"/>
</dbReference>
<keyword evidence="2" id="KW-1185">Reference proteome</keyword>
<evidence type="ECO:0000313" key="1">
    <source>
        <dbReference type="EMBL" id="MBM7701525.1"/>
    </source>
</evidence>
<gene>
    <name evidence="1" type="ORF">JOC83_000351</name>
</gene>
<dbReference type="Proteomes" id="UP000809829">
    <property type="component" value="Unassembled WGS sequence"/>
</dbReference>